<evidence type="ECO:0000256" key="4">
    <source>
        <dbReference type="HAMAP-Rule" id="MF_00929"/>
    </source>
</evidence>
<dbReference type="InterPro" id="IPR028584">
    <property type="entry name" value="Cellobiose_2_epim"/>
</dbReference>
<keyword evidence="6" id="KW-1185">Reference proteome</keyword>
<dbReference type="HAMAP" id="MF_00929">
    <property type="entry name" value="Cellobiose_2_epim"/>
    <property type="match status" value="1"/>
</dbReference>
<dbReference type="InterPro" id="IPR008928">
    <property type="entry name" value="6-hairpin_glycosidase_sf"/>
</dbReference>
<dbReference type="Proteomes" id="UP000017837">
    <property type="component" value="Unassembled WGS sequence"/>
</dbReference>
<protein>
    <recommendedName>
        <fullName evidence="4">Cellobiose 2-epimerase</fullName>
        <shortName evidence="4">CE</shortName>
        <ecNumber evidence="4">5.1.3.11</ecNumber>
    </recommendedName>
</protein>
<dbReference type="AlphaFoldDB" id="V4PJ71"/>
<dbReference type="EMBL" id="AWGB01000005">
    <property type="protein sequence ID" value="ESQ94012.1"/>
    <property type="molecule type" value="Genomic_DNA"/>
</dbReference>
<dbReference type="GO" id="GO:0047736">
    <property type="term" value="F:cellobiose epimerase activity"/>
    <property type="evidence" value="ECO:0007669"/>
    <property type="project" value="UniProtKB-UniRule"/>
</dbReference>
<sequence length="389" mass="44066">MSLRDDARAEGLRLLDWWANHLIDEARGGFLGEIDADDQPVPEAPKGVILNTRLLWFFSAMADWSGDVRALDLAHRAAAYIRERFLDGEHGGLYWLLDAAGQPLDSKKQAYSQAFAIYAFAEYYHATRDAAALAFARDLQALTEARFWDEAQGGYIEALSRDWLPLSDQRLSEKDVAAPKTMNTHLHVLEAYTRLHAVASCGGTEACLRRVLSVMLERFTGRDGHLRLFFDMDWTDRTTRVSYGHDIEASWLIWEAAEVLGDETLRTQVRPVVLALAESARREGLNAEGALAYETSHDGHLDRDGEWWGQAEALIGFVNAWQMTDDTTWMEAADKVWLYTKAQYGAGGANEWTWYAASAEREKIYKAGIWKCPYHNGRAMIELDRRLRA</sequence>
<dbReference type="eggNOG" id="COG2942">
    <property type="taxonomic scope" value="Bacteria"/>
</dbReference>
<evidence type="ECO:0000256" key="1">
    <source>
        <dbReference type="ARBA" id="ARBA00001470"/>
    </source>
</evidence>
<name>V4PJ71_9CAUL</name>
<dbReference type="OrthoDB" id="5141876at2"/>
<dbReference type="PANTHER" id="PTHR15108">
    <property type="entry name" value="N-ACYLGLUCOSAMINE-2-EPIMERASE"/>
    <property type="match status" value="1"/>
</dbReference>
<dbReference type="InterPro" id="IPR010819">
    <property type="entry name" value="AGE/CE"/>
</dbReference>
<comment type="similarity">
    <text evidence="4">Belongs to the cellobiose 2-epimerase family.</text>
</comment>
<keyword evidence="3 4" id="KW-0413">Isomerase</keyword>
<dbReference type="EC" id="5.1.3.11" evidence="4"/>
<comment type="catalytic activity">
    <reaction evidence="1 4">
        <text>D-cellobiose = beta-D-glucosyl-(1-&gt;4)-D-mannopyranose</text>
        <dbReference type="Rhea" id="RHEA:23384"/>
        <dbReference type="ChEBI" id="CHEBI:17057"/>
        <dbReference type="ChEBI" id="CHEBI:47931"/>
        <dbReference type="EC" id="5.1.3.11"/>
    </reaction>
</comment>
<dbReference type="GO" id="GO:0005975">
    <property type="term" value="P:carbohydrate metabolic process"/>
    <property type="evidence" value="ECO:0007669"/>
    <property type="project" value="InterPro"/>
</dbReference>
<comment type="similarity">
    <text evidence="2">Belongs to the N-acylglucosamine 2-epimerase family.</text>
</comment>
<dbReference type="SUPFAM" id="SSF48208">
    <property type="entry name" value="Six-hairpin glycosidases"/>
    <property type="match status" value="1"/>
</dbReference>
<dbReference type="Gene3D" id="1.50.10.10">
    <property type="match status" value="1"/>
</dbReference>
<evidence type="ECO:0000313" key="6">
    <source>
        <dbReference type="Proteomes" id="UP000017837"/>
    </source>
</evidence>
<evidence type="ECO:0000256" key="3">
    <source>
        <dbReference type="ARBA" id="ARBA00023235"/>
    </source>
</evidence>
<comment type="caution">
    <text evidence="5">The sequence shown here is derived from an EMBL/GenBank/DDBJ whole genome shotgun (WGS) entry which is preliminary data.</text>
</comment>
<reference evidence="5 6" key="1">
    <citation type="journal article" date="2014" name="Nature">
        <title>Sequential evolution of bacterial morphology by co-option of a developmental regulator.</title>
        <authorList>
            <person name="Jiang C."/>
            <person name="Brown P.J."/>
            <person name="Ducret A."/>
            <person name="Brun Y.V."/>
        </authorList>
    </citation>
    <scope>NUCLEOTIDE SEQUENCE [LARGE SCALE GENOMIC DNA]</scope>
    <source>
        <strain evidence="5 6">DSM 16100</strain>
    </source>
</reference>
<dbReference type="Pfam" id="PF07221">
    <property type="entry name" value="GlcNAc_2-epim"/>
    <property type="match status" value="1"/>
</dbReference>
<gene>
    <name evidence="5" type="ORF">ABENE_02690</name>
</gene>
<proteinExistence type="inferred from homology"/>
<evidence type="ECO:0000256" key="2">
    <source>
        <dbReference type="ARBA" id="ARBA00008558"/>
    </source>
</evidence>
<dbReference type="RefSeq" id="WP_018081495.1">
    <property type="nucleotide sequence ID" value="NZ_AQWM01000005.1"/>
</dbReference>
<dbReference type="PATRIC" id="fig|1121022.4.peg.533"/>
<dbReference type="STRING" id="1121022.GCA_000376105_01828"/>
<comment type="function">
    <text evidence="4">Catalyzes the reversible epimerization of cellobiose to 4-O-beta-D-glucopyranosyl-D-mannose (Glc-Man).</text>
</comment>
<dbReference type="InterPro" id="IPR012341">
    <property type="entry name" value="6hp_glycosidase-like_sf"/>
</dbReference>
<evidence type="ECO:0000313" key="5">
    <source>
        <dbReference type="EMBL" id="ESQ94012.1"/>
    </source>
</evidence>
<organism evidence="5 6">
    <name type="scientific">Asticcacaulis benevestitus DSM 16100 = ATCC BAA-896</name>
    <dbReference type="NCBI Taxonomy" id="1121022"/>
    <lineage>
        <taxon>Bacteria</taxon>
        <taxon>Pseudomonadati</taxon>
        <taxon>Pseudomonadota</taxon>
        <taxon>Alphaproteobacteria</taxon>
        <taxon>Caulobacterales</taxon>
        <taxon>Caulobacteraceae</taxon>
        <taxon>Asticcacaulis</taxon>
    </lineage>
</organism>
<accession>V4PJ71</accession>